<proteinExistence type="predicted"/>
<comment type="caution">
    <text evidence="1">The sequence shown here is derived from an EMBL/GenBank/DDBJ whole genome shotgun (WGS) entry which is preliminary data.</text>
</comment>
<gene>
    <name evidence="1" type="ORF">T10_13448</name>
</gene>
<evidence type="ECO:0000313" key="1">
    <source>
        <dbReference type="EMBL" id="KRZ68162.1"/>
    </source>
</evidence>
<accession>A0A0V1M9P9</accession>
<dbReference type="EMBL" id="JYDO01000173">
    <property type="protein sequence ID" value="KRZ68162.1"/>
    <property type="molecule type" value="Genomic_DNA"/>
</dbReference>
<sequence length="324" mass="36061">MASSNVTNLRNTVSLQLPKFWTSQPQVWFEKAEPHALDQDIACRITDFLRHPPATDKYKNIKALLTKIFVPSESERAAKLVHMDGALALFLVPANIPGANADLHSSVAIGRQFQIFPTLSQSTTPSGAFTTRSGAQRPETGARIVIIRLAIGKQTSPTSRHLVNYIFYTPGIAFPAVDFWSKQAELSVVPPRSIQMCTAVPARSLLAANNSNQDWTFTVADVSQLLLGADFLRAHSLLLDVKTQRYVDSETFHSIRQIAAHAAGQRALSVLYRLPYQRICQTFGRISGYNHTTVHYGTALHIIFKQPARRHTPARVGYHRTSYE</sequence>
<organism evidence="1 2">
    <name type="scientific">Trichinella papuae</name>
    <dbReference type="NCBI Taxonomy" id="268474"/>
    <lineage>
        <taxon>Eukaryota</taxon>
        <taxon>Metazoa</taxon>
        <taxon>Ecdysozoa</taxon>
        <taxon>Nematoda</taxon>
        <taxon>Enoplea</taxon>
        <taxon>Dorylaimia</taxon>
        <taxon>Trichinellida</taxon>
        <taxon>Trichinellidae</taxon>
        <taxon>Trichinella</taxon>
    </lineage>
</organism>
<protein>
    <submittedName>
        <fullName evidence="1">Uncharacterized protein</fullName>
    </submittedName>
</protein>
<dbReference type="STRING" id="268474.A0A0V1M9P9"/>
<name>A0A0V1M9P9_9BILA</name>
<evidence type="ECO:0000313" key="2">
    <source>
        <dbReference type="Proteomes" id="UP000054843"/>
    </source>
</evidence>
<dbReference type="AlphaFoldDB" id="A0A0V1M9P9"/>
<keyword evidence="2" id="KW-1185">Reference proteome</keyword>
<dbReference type="OrthoDB" id="6377149at2759"/>
<dbReference type="Proteomes" id="UP000054843">
    <property type="component" value="Unassembled WGS sequence"/>
</dbReference>
<reference evidence="1 2" key="1">
    <citation type="submission" date="2015-01" db="EMBL/GenBank/DDBJ databases">
        <title>Evolution of Trichinella species and genotypes.</title>
        <authorList>
            <person name="Korhonen P.K."/>
            <person name="Edoardo P."/>
            <person name="Giuseppe L.R."/>
            <person name="Gasser R.B."/>
        </authorList>
    </citation>
    <scope>NUCLEOTIDE SEQUENCE [LARGE SCALE GENOMIC DNA]</scope>
    <source>
        <strain evidence="1">ISS1980</strain>
    </source>
</reference>